<sequence>MGTQVKAHVALGGRLVHGCQSGQEVNMAGGCVVPFGADIGRFRDELSAFRHEWIERVRACGR</sequence>
<accession>A0ABP8C8N1</accession>
<evidence type="ECO:0000313" key="2">
    <source>
        <dbReference type="Proteomes" id="UP001501710"/>
    </source>
</evidence>
<evidence type="ECO:0000313" key="1">
    <source>
        <dbReference type="EMBL" id="GAA4235609.1"/>
    </source>
</evidence>
<proteinExistence type="predicted"/>
<dbReference type="EMBL" id="BAABAS010000015">
    <property type="protein sequence ID" value="GAA4235609.1"/>
    <property type="molecule type" value="Genomic_DNA"/>
</dbReference>
<dbReference type="RefSeq" id="WP_344899392.1">
    <property type="nucleotide sequence ID" value="NZ_BAABAS010000015.1"/>
</dbReference>
<dbReference type="Proteomes" id="UP001501710">
    <property type="component" value="Unassembled WGS sequence"/>
</dbReference>
<name>A0ABP8C8N1_9ACTN</name>
<organism evidence="1 2">
    <name type="scientific">Actinomadura meridiana</name>
    <dbReference type="NCBI Taxonomy" id="559626"/>
    <lineage>
        <taxon>Bacteria</taxon>
        <taxon>Bacillati</taxon>
        <taxon>Actinomycetota</taxon>
        <taxon>Actinomycetes</taxon>
        <taxon>Streptosporangiales</taxon>
        <taxon>Thermomonosporaceae</taxon>
        <taxon>Actinomadura</taxon>
    </lineage>
</organism>
<keyword evidence="2" id="KW-1185">Reference proteome</keyword>
<gene>
    <name evidence="1" type="ORF">GCM10022254_43210</name>
</gene>
<reference evidence="2" key="1">
    <citation type="journal article" date="2019" name="Int. J. Syst. Evol. Microbiol.">
        <title>The Global Catalogue of Microorganisms (GCM) 10K type strain sequencing project: providing services to taxonomists for standard genome sequencing and annotation.</title>
        <authorList>
            <consortium name="The Broad Institute Genomics Platform"/>
            <consortium name="The Broad Institute Genome Sequencing Center for Infectious Disease"/>
            <person name="Wu L."/>
            <person name="Ma J."/>
        </authorList>
    </citation>
    <scope>NUCLEOTIDE SEQUENCE [LARGE SCALE GENOMIC DNA]</scope>
    <source>
        <strain evidence="2">JCM 17440</strain>
    </source>
</reference>
<comment type="caution">
    <text evidence="1">The sequence shown here is derived from an EMBL/GenBank/DDBJ whole genome shotgun (WGS) entry which is preliminary data.</text>
</comment>
<protein>
    <submittedName>
        <fullName evidence="1">Uncharacterized protein</fullName>
    </submittedName>
</protein>